<dbReference type="AlphaFoldDB" id="A0A0F9L6C0"/>
<dbReference type="EMBL" id="LAZR01013181">
    <property type="protein sequence ID" value="KKM23185.1"/>
    <property type="molecule type" value="Genomic_DNA"/>
</dbReference>
<proteinExistence type="predicted"/>
<protein>
    <submittedName>
        <fullName evidence="2">Uncharacterized protein</fullName>
    </submittedName>
</protein>
<evidence type="ECO:0000313" key="2">
    <source>
        <dbReference type="EMBL" id="KKM23185.1"/>
    </source>
</evidence>
<evidence type="ECO:0000256" key="1">
    <source>
        <dbReference type="SAM" id="MobiDB-lite"/>
    </source>
</evidence>
<feature type="compositionally biased region" description="Low complexity" evidence="1">
    <location>
        <begin position="335"/>
        <end position="347"/>
    </location>
</feature>
<organism evidence="2">
    <name type="scientific">marine sediment metagenome</name>
    <dbReference type="NCBI Taxonomy" id="412755"/>
    <lineage>
        <taxon>unclassified sequences</taxon>
        <taxon>metagenomes</taxon>
        <taxon>ecological metagenomes</taxon>
    </lineage>
</organism>
<sequence>MAHIQTQRPFSIIPRRRSREDELLAAMRLREFNAVPNTSEGADQRRILSDLITLEKTASTPQQVARGPQAVTEFMGRQNANVSAISLRRRLAGDAPLRQRTIRSIPRPIGDVAPVEQGGQALAGTGGGRDIAGRAQLIELRQAGAEADRAGSEARTAALAARSPLERAQDQASVAGFNARTGGIQRIDNGEEPSFTDAVSSPEGGAQINAARFQDPDFADTQAALQADRDVGGQTSPGERIAGIQAGVSRERFALQERMQQFASERAIEARELVEQGLDVRQANQIATQNFQIKMTGLSALAKQTQDAFQDTSLFRGINPESQEARDRLESGLEAGPDAPGLAAGADPADRQRAIAFWAAQNPPISDPTDEEIQQFLNSGR</sequence>
<comment type="caution">
    <text evidence="2">The sequence shown here is derived from an EMBL/GenBank/DDBJ whole genome shotgun (WGS) entry which is preliminary data.</text>
</comment>
<reference evidence="2" key="1">
    <citation type="journal article" date="2015" name="Nature">
        <title>Complex archaea that bridge the gap between prokaryotes and eukaryotes.</title>
        <authorList>
            <person name="Spang A."/>
            <person name="Saw J.H."/>
            <person name="Jorgensen S.L."/>
            <person name="Zaremba-Niedzwiedzka K."/>
            <person name="Martijn J."/>
            <person name="Lind A.E."/>
            <person name="van Eijk R."/>
            <person name="Schleper C."/>
            <person name="Guy L."/>
            <person name="Ettema T.J."/>
        </authorList>
    </citation>
    <scope>NUCLEOTIDE SEQUENCE</scope>
</reference>
<accession>A0A0F9L6C0</accession>
<feature type="region of interest" description="Disordered" evidence="1">
    <location>
        <begin position="360"/>
        <end position="381"/>
    </location>
</feature>
<gene>
    <name evidence="2" type="ORF">LCGC14_1617770</name>
</gene>
<feature type="region of interest" description="Disordered" evidence="1">
    <location>
        <begin position="317"/>
        <end position="348"/>
    </location>
</feature>
<name>A0A0F9L6C0_9ZZZZ</name>